<dbReference type="SMART" id="SM00382">
    <property type="entry name" value="AAA"/>
    <property type="match status" value="1"/>
</dbReference>
<reference evidence="4" key="1">
    <citation type="submission" date="2021-02" db="EMBL/GenBank/DDBJ databases">
        <authorList>
            <person name="Nowell W R."/>
        </authorList>
    </citation>
    <scope>NUCLEOTIDE SEQUENCE</scope>
</reference>
<keyword evidence="5" id="KW-1185">Reference proteome</keyword>
<evidence type="ECO:0000256" key="1">
    <source>
        <dbReference type="SAM" id="Coils"/>
    </source>
</evidence>
<dbReference type="GO" id="GO:0005524">
    <property type="term" value="F:ATP binding"/>
    <property type="evidence" value="ECO:0007669"/>
    <property type="project" value="InterPro"/>
</dbReference>
<dbReference type="InterPro" id="IPR003960">
    <property type="entry name" value="ATPase_AAA_CS"/>
</dbReference>
<organism evidence="4 5">
    <name type="scientific">Adineta ricciae</name>
    <name type="common">Rotifer</name>
    <dbReference type="NCBI Taxonomy" id="249248"/>
    <lineage>
        <taxon>Eukaryota</taxon>
        <taxon>Metazoa</taxon>
        <taxon>Spiralia</taxon>
        <taxon>Gnathifera</taxon>
        <taxon>Rotifera</taxon>
        <taxon>Eurotatoria</taxon>
        <taxon>Bdelloidea</taxon>
        <taxon>Adinetida</taxon>
        <taxon>Adinetidae</taxon>
        <taxon>Adineta</taxon>
    </lineage>
</organism>
<dbReference type="SUPFAM" id="SSF52540">
    <property type="entry name" value="P-loop containing nucleoside triphosphate hydrolases"/>
    <property type="match status" value="1"/>
</dbReference>
<feature type="region of interest" description="Disordered" evidence="2">
    <location>
        <begin position="282"/>
        <end position="328"/>
    </location>
</feature>
<feature type="coiled-coil region" evidence="1">
    <location>
        <begin position="438"/>
        <end position="479"/>
    </location>
</feature>
<evidence type="ECO:0000256" key="2">
    <source>
        <dbReference type="SAM" id="MobiDB-lite"/>
    </source>
</evidence>
<gene>
    <name evidence="4" type="ORF">XAT740_LOCUS35155</name>
</gene>
<feature type="coiled-coil region" evidence="1">
    <location>
        <begin position="532"/>
        <end position="573"/>
    </location>
</feature>
<name>A0A815MCU1_ADIRI</name>
<dbReference type="InterPro" id="IPR050304">
    <property type="entry name" value="MT-severing_AAA_ATPase"/>
</dbReference>
<dbReference type="Proteomes" id="UP000663828">
    <property type="component" value="Unassembled WGS sequence"/>
</dbReference>
<dbReference type="Gene3D" id="3.40.50.300">
    <property type="entry name" value="P-loop containing nucleotide triphosphate hydrolases"/>
    <property type="match status" value="1"/>
</dbReference>
<protein>
    <recommendedName>
        <fullName evidence="3">AAA+ ATPase domain-containing protein</fullName>
    </recommendedName>
</protein>
<comment type="caution">
    <text evidence="4">The sequence shown here is derived from an EMBL/GenBank/DDBJ whole genome shotgun (WGS) entry which is preliminary data.</text>
</comment>
<dbReference type="PANTHER" id="PTHR23074">
    <property type="entry name" value="AAA DOMAIN-CONTAINING"/>
    <property type="match status" value="1"/>
</dbReference>
<dbReference type="GO" id="GO:0016887">
    <property type="term" value="F:ATP hydrolysis activity"/>
    <property type="evidence" value="ECO:0007669"/>
    <property type="project" value="InterPro"/>
</dbReference>
<dbReference type="InterPro" id="IPR003593">
    <property type="entry name" value="AAA+_ATPase"/>
</dbReference>
<evidence type="ECO:0000313" key="5">
    <source>
        <dbReference type="Proteomes" id="UP000663828"/>
    </source>
</evidence>
<dbReference type="EMBL" id="CAJNOR010003498">
    <property type="protein sequence ID" value="CAF1419850.1"/>
    <property type="molecule type" value="Genomic_DNA"/>
</dbReference>
<evidence type="ECO:0000259" key="3">
    <source>
        <dbReference type="SMART" id="SM00382"/>
    </source>
</evidence>
<proteinExistence type="predicted"/>
<keyword evidence="1" id="KW-0175">Coiled coil</keyword>
<dbReference type="PANTHER" id="PTHR23074:SF83">
    <property type="entry name" value="VACUOLAR PROTEIN SORTING-ASSOCIATED PROTEIN 4A"/>
    <property type="match status" value="1"/>
</dbReference>
<dbReference type="Pfam" id="PF00004">
    <property type="entry name" value="AAA"/>
    <property type="match status" value="1"/>
</dbReference>
<evidence type="ECO:0000313" key="4">
    <source>
        <dbReference type="EMBL" id="CAF1419850.1"/>
    </source>
</evidence>
<feature type="domain" description="AAA+ ATPase" evidence="3">
    <location>
        <begin position="588"/>
        <end position="726"/>
    </location>
</feature>
<dbReference type="InterPro" id="IPR003959">
    <property type="entry name" value="ATPase_AAA_core"/>
</dbReference>
<sequence>MTDHSWVSALDYLQSKTGFNEENFHKIHHWYTEKCGGDFDSVEDEQEVLQKMANQLKIKLDDDDDDQGMALLRQCVVSDDESQCRTLVEHKLSQMKSITPRKSDFTASVKPIANGSSSSTIREMITTLTEIDCVLTIKKAFSEVSSFIQSFLLKPINRTNQPSTILNSDQEVLLDNQSILYHFIGQQVSERHTNASVSPSDLTNFRLVEPIKIKDAFDEWNHDHLRGLFDLDLKPHTSNTTFPTRWCLSDNVSIYCRIQQIDSTGSAPSSLKNSDRSTSIPVDKFLHHSRSQDNSGRSSTRRGPFLDRSISEYPDSVNGSRKQGGQGTDDKLDDLFSLMKEKSVPSVAELYADLHLVKLYFRYMLREHPAVKKIEDLAKIDIKCLSLAFEEIESEIFNDDKLFERMKEFFLSLTISEEELRRHWYSNGNIQCVWEEKRKKLQGKWKALERKLVEAQQIEQELSSKTDEIEEQIDETAKKSLAIKERQDSLEDSYKQKNVVTRFLQKKLKQGKRTEKEIEAVCEEYQRCKQVKDKLMSQLSKCKEKERKASEKVEDLENQIEETKVALNRINTKLDKKPGPVDTQLVKPPRGLILYGPPGTGKSDILAKLAQKLGITLVSQPLAAGELNRPLVGQSEEILIALSSRCSHIPYAMCALAIDEIDSLAPKRGENASEGKVDKISVLLSLIEGIKDVPNLMIFSATNRLHMMDEAFLRRLSGKFFVGRPSSQSRTSMLGRIPFWALDPELLDQLSIATTNFSGAAVKALGRAITTKCIKMNDAKPISEIDALTLADQIAQYFQIYIGSETLPRLLKRNQQNTSRRPIHSLSTDEKYTGRMIVDLHEQYVRMEVFDPKAKENECVLSVIERKLYPNETNVQTLLERLTAYGKSQNVQLLQLIDLNLLASQSAYDQTKIYETLKDRYDEYVSYTRSMIIYDLDALVGVNRSENDSNMGSSTSYTISNQSIYAYVLARFRDRVMEDNQGEKEDSIQRWAVAIIREPYLLRQFVADVQFPRSQREKEELETERRLAEKLLKCVKCQDFYIERENRMGSCNFHDGFLYDISTDELRRCTPSEALKELNVLECDAFQKRDSSDTYERQKNKFKWICCNETFSGVCKGGCKRGKHGFFWNEYQPSDHGASTKKISPPQQVTIEQWENACVTNEEYEEKWQELRRDD</sequence>
<dbReference type="PROSITE" id="PS00674">
    <property type="entry name" value="AAA"/>
    <property type="match status" value="1"/>
</dbReference>
<dbReference type="InterPro" id="IPR027417">
    <property type="entry name" value="P-loop_NTPase"/>
</dbReference>
<accession>A0A815MCU1</accession>
<dbReference type="AlphaFoldDB" id="A0A815MCU1"/>